<dbReference type="AlphaFoldDB" id="A0A0P7D2L7"/>
<evidence type="ECO:0000313" key="1">
    <source>
        <dbReference type="EMBL" id="KPM62123.1"/>
    </source>
</evidence>
<dbReference type="Proteomes" id="UP000050437">
    <property type="component" value="Unassembled WGS sequence"/>
</dbReference>
<reference evidence="1 2" key="1">
    <citation type="submission" date="2015-10" db="EMBL/GenBank/DDBJ databases">
        <title>Pseudomonas putida clinical strains.</title>
        <authorList>
            <person name="Molina L."/>
            <person name="Udaondo Z."/>
        </authorList>
    </citation>
    <scope>NUCLEOTIDE SEQUENCE [LARGE SCALE GENOMIC DNA]</scope>
    <source>
        <strain evidence="1 2">HB13667</strain>
    </source>
</reference>
<proteinExistence type="predicted"/>
<dbReference type="RefSeq" id="WP_054573167.1">
    <property type="nucleotide sequence ID" value="NZ_LKKS01000110.1"/>
</dbReference>
<dbReference type="EMBL" id="LKKS01000110">
    <property type="protein sequence ID" value="KPM62123.1"/>
    <property type="molecule type" value="Genomic_DNA"/>
</dbReference>
<gene>
    <name evidence="1" type="ORF">HB13667_18365</name>
</gene>
<accession>A0A0P7D2L7</accession>
<organism evidence="1 2">
    <name type="scientific">Pseudomonas putida</name>
    <name type="common">Arthrobacter siderocapsulatus</name>
    <dbReference type="NCBI Taxonomy" id="303"/>
    <lineage>
        <taxon>Bacteria</taxon>
        <taxon>Pseudomonadati</taxon>
        <taxon>Pseudomonadota</taxon>
        <taxon>Gammaproteobacteria</taxon>
        <taxon>Pseudomonadales</taxon>
        <taxon>Pseudomonadaceae</taxon>
        <taxon>Pseudomonas</taxon>
    </lineage>
</organism>
<protein>
    <submittedName>
        <fullName evidence="1">Uncharacterized protein</fullName>
    </submittedName>
</protein>
<comment type="caution">
    <text evidence="1">The sequence shown here is derived from an EMBL/GenBank/DDBJ whole genome shotgun (WGS) entry which is preliminary data.</text>
</comment>
<sequence>MLCEYFRYIDLEGVYEQLAAYSSHETYSLSNIQEQFSETLSSVFEDLSYITCEDDAVRDKLKPIELAALVGDTIEEDLDRLAAAANISMPGPRSSTGTVISKLTTLSITSSFGDFDYWQKTSFLAYQYDFLCWLYSKGKFAEGFEVYEMILRNFGEISAKYALNLSFAKQNEIASNIARERAQKRHASTNKKKTELLDEWVRTGTEYKSRADFCRIVSRREGLKERTAQEWIQAYERERR</sequence>
<evidence type="ECO:0000313" key="2">
    <source>
        <dbReference type="Proteomes" id="UP000050437"/>
    </source>
</evidence>
<name>A0A0P7D2L7_PSEPU</name>